<proteinExistence type="predicted"/>
<protein>
    <submittedName>
        <fullName evidence="1">Uncharacterized protein</fullName>
    </submittedName>
</protein>
<accession>A0A6S6S6F8</accession>
<sequence length="111" mass="12324">MSNKKKELAVALARKVAHLEVPDEVVERAVAKMAVGKEKIRGVDICTHGICLDYIIEGDTPWKILESVVTLDGIPTRGVKVFPMGIIDPDFLHVQVQHEIPELAGYIKQRP</sequence>
<reference evidence="1" key="1">
    <citation type="submission" date="2020-01" db="EMBL/GenBank/DDBJ databases">
        <authorList>
            <person name="Meier V. D."/>
            <person name="Meier V D."/>
        </authorList>
    </citation>
    <scope>NUCLEOTIDE SEQUENCE</scope>
    <source>
        <strain evidence="1">HLG_WM_MAG_01</strain>
    </source>
</reference>
<evidence type="ECO:0000313" key="1">
    <source>
        <dbReference type="EMBL" id="CAA6799936.1"/>
    </source>
</evidence>
<organism evidence="1">
    <name type="scientific">uncultured Sulfurovum sp</name>
    <dbReference type="NCBI Taxonomy" id="269237"/>
    <lineage>
        <taxon>Bacteria</taxon>
        <taxon>Pseudomonadati</taxon>
        <taxon>Campylobacterota</taxon>
        <taxon>Epsilonproteobacteria</taxon>
        <taxon>Campylobacterales</taxon>
        <taxon>Sulfurovaceae</taxon>
        <taxon>Sulfurovum</taxon>
        <taxon>environmental samples</taxon>
    </lineage>
</organism>
<dbReference type="EMBL" id="CACVAS010000010">
    <property type="protein sequence ID" value="CAA6799936.1"/>
    <property type="molecule type" value="Genomic_DNA"/>
</dbReference>
<dbReference type="AlphaFoldDB" id="A0A6S6S6F8"/>
<gene>
    <name evidence="1" type="ORF">HELGO_WM72951</name>
</gene>
<name>A0A6S6S6F8_9BACT</name>